<feature type="region of interest" description="Disordered" evidence="1">
    <location>
        <begin position="549"/>
        <end position="568"/>
    </location>
</feature>
<proteinExistence type="predicted"/>
<evidence type="ECO:0000256" key="1">
    <source>
        <dbReference type="SAM" id="MobiDB-lite"/>
    </source>
</evidence>
<keyword evidence="4" id="KW-1185">Reference proteome</keyword>
<dbReference type="VEuPathDB" id="FungiDB:PSTT_03099"/>
<sequence length="838" mass="95425">MAHQFSSVFDQPMIQQQWAISVKPAIIPVLTSIFLLFISAVSLPSRSRSAIYFRLALLPFQLMLAYDICVNKKYSLGSAFRDPAFPSFGFLVFYRAVDFSILNLWDPAPAFHWIVPDHPQTETKSASSESDDKPIRWRKVPHPPLFSFDRMLWAIDNLTLLRPGTPFLFPWKIRALEWSQRELESPHTKFGEPEWPLLPAIIQQFAHLACHLYIRHLDIKAGQKVWDQPIFVQCALAFALGGAVTFSYALEEAILFPLILHLKLLPKTALLSHSKRSITAAGIGELWGKRWHHVWKRCFVRLARLIPGSSYRWVQMFGVFWMRYELTDSICLLLARLLLTSSLHNPSVFHCLAIARLYPTPELSRPITFLPLLYEPGIYKCFLGQGIGGTRRRMSRSQKSAGRYAANTLAIKGLLDKDQWNSVTIPAIAQMFYHIFTKPEMAHEDSLSLNQSLIQQQWVISVKPAVFPVLTSFFLLFISAVSLPSKNRSATYFRSALLPFQLMLAYDICVNTTIQILPYQFRFPSHFSGLGFFNIKPVGSGACVSLDRSRAPAKSKQNPPPQMKEQSGGVRYPTLLSSRSTVCSGRALEWSQRALESPETKFGEPEWPLLPAIIQQFVHLGCHLYIRHLDIKAGQQIWSPARAMRTVLCTWWSCNFLECFGGSDPFPPDLTLETTAQNRIDLTFEEVNYFGGYRRTLGQKVASRLEKMLRRLARLIPGSSHRLFNAMFHCLLLARLYPTPEISQPITFLPLFYEPGIYKFFLSQGIGVIIEKVVLGDPKKDEALAKRIIRILFLYFVLFGAGRYSANALAIKGLLEKDQWNTLTIPAIAKLLYDISTQ</sequence>
<dbReference type="EMBL" id="PKSM01000037">
    <property type="protein sequence ID" value="POW20141.1"/>
    <property type="molecule type" value="Genomic_DNA"/>
</dbReference>
<evidence type="ECO:0000313" key="3">
    <source>
        <dbReference type="EMBL" id="POW20141.1"/>
    </source>
</evidence>
<feature type="transmembrane region" description="Helical" evidence="2">
    <location>
        <begin position="25"/>
        <end position="44"/>
    </location>
</feature>
<dbReference type="Proteomes" id="UP000238274">
    <property type="component" value="Unassembled WGS sequence"/>
</dbReference>
<reference evidence="4" key="3">
    <citation type="journal article" date="2018" name="Mol. Plant Microbe Interact.">
        <title>Genome sequence resources for the wheat stripe rust pathogen (Puccinia striiformis f. sp. tritici) and the barley stripe rust pathogen (Puccinia striiformis f. sp. hordei).</title>
        <authorList>
            <person name="Xia C."/>
            <person name="Wang M."/>
            <person name="Yin C."/>
            <person name="Cornejo O.E."/>
            <person name="Hulbert S.H."/>
            <person name="Chen X."/>
        </authorList>
    </citation>
    <scope>NUCLEOTIDE SEQUENCE [LARGE SCALE GENOMIC DNA]</scope>
    <source>
        <strain evidence="4">93TX-2</strain>
    </source>
</reference>
<dbReference type="VEuPathDB" id="FungiDB:PSHT_03820"/>
<dbReference type="VEuPathDB" id="FungiDB:PSTT_12489"/>
<keyword evidence="2" id="KW-0472">Membrane</keyword>
<keyword evidence="2" id="KW-1133">Transmembrane helix</keyword>
<evidence type="ECO:0000256" key="2">
    <source>
        <dbReference type="SAM" id="Phobius"/>
    </source>
</evidence>
<organism evidence="3 4">
    <name type="scientific">Puccinia striiformis</name>
    <dbReference type="NCBI Taxonomy" id="27350"/>
    <lineage>
        <taxon>Eukaryota</taxon>
        <taxon>Fungi</taxon>
        <taxon>Dikarya</taxon>
        <taxon>Basidiomycota</taxon>
        <taxon>Pucciniomycotina</taxon>
        <taxon>Pucciniomycetes</taxon>
        <taxon>Pucciniales</taxon>
        <taxon>Pucciniaceae</taxon>
        <taxon>Puccinia</taxon>
    </lineage>
</organism>
<accession>A0A2S4WEG8</accession>
<evidence type="ECO:0000313" key="4">
    <source>
        <dbReference type="Proteomes" id="UP000238274"/>
    </source>
</evidence>
<keyword evidence="2" id="KW-0812">Transmembrane</keyword>
<reference evidence="3 4" key="1">
    <citation type="submission" date="2017-12" db="EMBL/GenBank/DDBJ databases">
        <title>Gene loss provides genomic basis for host adaptation in cereal stripe rust fungi.</title>
        <authorList>
            <person name="Xia C."/>
        </authorList>
    </citation>
    <scope>NUCLEOTIDE SEQUENCE [LARGE SCALE GENOMIC DNA]</scope>
    <source>
        <strain evidence="3 4">93TX-2</strain>
    </source>
</reference>
<dbReference type="AlphaFoldDB" id="A0A2S4WEG8"/>
<comment type="caution">
    <text evidence="3">The sequence shown here is derived from an EMBL/GenBank/DDBJ whole genome shotgun (WGS) entry which is preliminary data.</text>
</comment>
<gene>
    <name evidence="3" type="ORF">PSHT_03820</name>
</gene>
<reference evidence="4" key="2">
    <citation type="journal article" date="2018" name="BMC Genomics">
        <title>Genomic insights into host adaptation between the wheat stripe rust pathogen (Puccinia striiformis f. sp. tritici) and the barley stripe rust pathogen (Puccinia striiformis f. sp. hordei).</title>
        <authorList>
            <person name="Xia C."/>
            <person name="Wang M."/>
            <person name="Yin C."/>
            <person name="Cornejo O.E."/>
            <person name="Hulbert S.H."/>
            <person name="Chen X."/>
        </authorList>
    </citation>
    <scope>NUCLEOTIDE SEQUENCE [LARGE SCALE GENOMIC DNA]</scope>
    <source>
        <strain evidence="4">93TX-2</strain>
    </source>
</reference>
<evidence type="ECO:0008006" key="5">
    <source>
        <dbReference type="Google" id="ProtNLM"/>
    </source>
</evidence>
<name>A0A2S4WEG8_9BASI</name>
<protein>
    <recommendedName>
        <fullName evidence="5">Wax synthase domain-containing protein</fullName>
    </recommendedName>
</protein>
<dbReference type="OrthoDB" id="1077582at2759"/>